<proteinExistence type="predicted"/>
<protein>
    <recommendedName>
        <fullName evidence="5">RGS domain-containing protein</fullName>
    </recommendedName>
</protein>
<keyword evidence="2" id="KW-0472">Membrane</keyword>
<dbReference type="Proteomes" id="UP001305647">
    <property type="component" value="Unassembled WGS sequence"/>
</dbReference>
<feature type="transmembrane region" description="Helical" evidence="2">
    <location>
        <begin position="102"/>
        <end position="119"/>
    </location>
</feature>
<feature type="transmembrane region" description="Helical" evidence="2">
    <location>
        <begin position="291"/>
        <end position="310"/>
    </location>
</feature>
<feature type="region of interest" description="Disordered" evidence="1">
    <location>
        <begin position="533"/>
        <end position="591"/>
    </location>
</feature>
<feature type="transmembrane region" description="Helical" evidence="2">
    <location>
        <begin position="69"/>
        <end position="90"/>
    </location>
</feature>
<sequence length="700" mass="77315">MILPRQIGVVPETVGSESGTTPGMEPEARLDAVGIWFITFAAVWTVLLLGGMAFLYLKRNTPTIRLRGLWLTFASIVLLHLYWIVVQIVYTTGPLAPEVAEFWIMSIWLPFGIALFQAANSRFLHVAKAQSRFAGPPSQDKTGYNEKRLPQKTTWLRRLRQMDYTKRMFLFVTMGMVVQLIVVVIIFLVSRKFHPSFGIPGTEVMGSSRLEISMKQSRGWEWWPSIVWQFIWAWIVAPIILWRSRGIHDTHGWQRQTITCCIAGLPAAPMWLIGIYVSGMIPVNRYFVPPQWIALSIFVIEIFTIFVPCWEVRKHQNLRKETLESIANWESKKQQTGAKVEASSDPGKSSALPLSPTSTKAGEYTSFDSWRKLPSIEANTSQITLSGIPDKSVLTMSALELVLDKSPEPLRQFSARRDFSGENIAFLTAVAEWKAALPPNLLLYGSRDRDDCDKAGGPDDTVLREPFARALRIYTDFISPRDAEFPINIAWTDLRKVKGVFEQAANQLVSDVSSPIIDDITHFAYMDTTGSSTTTTNLPQAGPVTATASAPAVPTSISHPSNPAMDLEPQDKTQSQPTLSGSNSCHPPLLASYQGDIPRTFDASVFDAAQASIKYLVLTNTWPKYVREWRSSDPESSSSSGGGGSGSESESRSGNRSNKGGMSASTSSGSETSASTVGGWSLWRMASLKSVVGLLKGGCR</sequence>
<feature type="compositionally biased region" description="Low complexity" evidence="1">
    <location>
        <begin position="652"/>
        <end position="676"/>
    </location>
</feature>
<feature type="transmembrane region" description="Helical" evidence="2">
    <location>
        <begin position="226"/>
        <end position="244"/>
    </location>
</feature>
<feature type="region of interest" description="Disordered" evidence="1">
    <location>
        <begin position="334"/>
        <end position="360"/>
    </location>
</feature>
<feature type="transmembrane region" description="Helical" evidence="2">
    <location>
        <begin position="168"/>
        <end position="189"/>
    </location>
</feature>
<keyword evidence="2" id="KW-0812">Transmembrane</keyword>
<dbReference type="AlphaFoldDB" id="A0AAN6PT24"/>
<evidence type="ECO:0000256" key="2">
    <source>
        <dbReference type="SAM" id="Phobius"/>
    </source>
</evidence>
<feature type="transmembrane region" description="Helical" evidence="2">
    <location>
        <begin position="33"/>
        <end position="57"/>
    </location>
</feature>
<feature type="compositionally biased region" description="Low complexity" evidence="1">
    <location>
        <begin position="543"/>
        <end position="556"/>
    </location>
</feature>
<evidence type="ECO:0008006" key="5">
    <source>
        <dbReference type="Google" id="ProtNLM"/>
    </source>
</evidence>
<keyword evidence="4" id="KW-1185">Reference proteome</keyword>
<organism evidence="3 4">
    <name type="scientific">Parathielavia hyrcaniae</name>
    <dbReference type="NCBI Taxonomy" id="113614"/>
    <lineage>
        <taxon>Eukaryota</taxon>
        <taxon>Fungi</taxon>
        <taxon>Dikarya</taxon>
        <taxon>Ascomycota</taxon>
        <taxon>Pezizomycotina</taxon>
        <taxon>Sordariomycetes</taxon>
        <taxon>Sordariomycetidae</taxon>
        <taxon>Sordariales</taxon>
        <taxon>Chaetomiaceae</taxon>
        <taxon>Parathielavia</taxon>
    </lineage>
</organism>
<dbReference type="Gene3D" id="1.10.167.10">
    <property type="entry name" value="Regulator of G-protein Signalling 4, domain 2"/>
    <property type="match status" value="1"/>
</dbReference>
<evidence type="ECO:0000256" key="1">
    <source>
        <dbReference type="SAM" id="MobiDB-lite"/>
    </source>
</evidence>
<feature type="transmembrane region" description="Helical" evidence="2">
    <location>
        <begin position="256"/>
        <end position="279"/>
    </location>
</feature>
<gene>
    <name evidence="3" type="ORF">N658DRAFT_478922</name>
</gene>
<evidence type="ECO:0000313" key="3">
    <source>
        <dbReference type="EMBL" id="KAK4097442.1"/>
    </source>
</evidence>
<comment type="caution">
    <text evidence="3">The sequence shown here is derived from an EMBL/GenBank/DDBJ whole genome shotgun (WGS) entry which is preliminary data.</text>
</comment>
<feature type="compositionally biased region" description="Polar residues" evidence="1">
    <location>
        <begin position="572"/>
        <end position="585"/>
    </location>
</feature>
<dbReference type="InterPro" id="IPR036305">
    <property type="entry name" value="RGS_sf"/>
</dbReference>
<feature type="region of interest" description="Disordered" evidence="1">
    <location>
        <begin position="630"/>
        <end position="676"/>
    </location>
</feature>
<keyword evidence="2" id="KW-1133">Transmembrane helix</keyword>
<name>A0AAN6PT24_9PEZI</name>
<evidence type="ECO:0000313" key="4">
    <source>
        <dbReference type="Proteomes" id="UP001305647"/>
    </source>
</evidence>
<dbReference type="InterPro" id="IPR044926">
    <property type="entry name" value="RGS_subdomain_2"/>
</dbReference>
<dbReference type="EMBL" id="MU863675">
    <property type="protein sequence ID" value="KAK4097442.1"/>
    <property type="molecule type" value="Genomic_DNA"/>
</dbReference>
<accession>A0AAN6PT24</accession>
<dbReference type="SUPFAM" id="SSF48097">
    <property type="entry name" value="Regulator of G-protein signaling, RGS"/>
    <property type="match status" value="1"/>
</dbReference>
<reference evidence="3" key="2">
    <citation type="submission" date="2023-05" db="EMBL/GenBank/DDBJ databases">
        <authorList>
            <consortium name="Lawrence Berkeley National Laboratory"/>
            <person name="Steindorff A."/>
            <person name="Hensen N."/>
            <person name="Bonometti L."/>
            <person name="Westerberg I."/>
            <person name="Brannstrom I.O."/>
            <person name="Guillou S."/>
            <person name="Cros-Aarteil S."/>
            <person name="Calhoun S."/>
            <person name="Haridas S."/>
            <person name="Kuo A."/>
            <person name="Mondo S."/>
            <person name="Pangilinan J."/>
            <person name="Riley R."/>
            <person name="Labutti K."/>
            <person name="Andreopoulos B."/>
            <person name="Lipzen A."/>
            <person name="Chen C."/>
            <person name="Yanf M."/>
            <person name="Daum C."/>
            <person name="Ng V."/>
            <person name="Clum A."/>
            <person name="Ohm R."/>
            <person name="Martin F."/>
            <person name="Silar P."/>
            <person name="Natvig D."/>
            <person name="Lalanne C."/>
            <person name="Gautier V."/>
            <person name="Ament-Velasquez S.L."/>
            <person name="Kruys A."/>
            <person name="Hutchinson M.I."/>
            <person name="Powell A.J."/>
            <person name="Barry K."/>
            <person name="Miller A.N."/>
            <person name="Grigoriev I.V."/>
            <person name="Debuchy R."/>
            <person name="Gladieux P."/>
            <person name="Thoren M.H."/>
            <person name="Johannesson H."/>
        </authorList>
    </citation>
    <scope>NUCLEOTIDE SEQUENCE</scope>
    <source>
        <strain evidence="3">CBS 757.83</strain>
    </source>
</reference>
<reference evidence="3" key="1">
    <citation type="journal article" date="2023" name="Mol. Phylogenet. Evol.">
        <title>Genome-scale phylogeny and comparative genomics of the fungal order Sordariales.</title>
        <authorList>
            <person name="Hensen N."/>
            <person name="Bonometti L."/>
            <person name="Westerberg I."/>
            <person name="Brannstrom I.O."/>
            <person name="Guillou S."/>
            <person name="Cros-Aarteil S."/>
            <person name="Calhoun S."/>
            <person name="Haridas S."/>
            <person name="Kuo A."/>
            <person name="Mondo S."/>
            <person name="Pangilinan J."/>
            <person name="Riley R."/>
            <person name="LaButti K."/>
            <person name="Andreopoulos B."/>
            <person name="Lipzen A."/>
            <person name="Chen C."/>
            <person name="Yan M."/>
            <person name="Daum C."/>
            <person name="Ng V."/>
            <person name="Clum A."/>
            <person name="Steindorff A."/>
            <person name="Ohm R.A."/>
            <person name="Martin F."/>
            <person name="Silar P."/>
            <person name="Natvig D.O."/>
            <person name="Lalanne C."/>
            <person name="Gautier V."/>
            <person name="Ament-Velasquez S.L."/>
            <person name="Kruys A."/>
            <person name="Hutchinson M.I."/>
            <person name="Powell A.J."/>
            <person name="Barry K."/>
            <person name="Miller A.N."/>
            <person name="Grigoriev I.V."/>
            <person name="Debuchy R."/>
            <person name="Gladieux P."/>
            <person name="Hiltunen Thoren M."/>
            <person name="Johannesson H."/>
        </authorList>
    </citation>
    <scope>NUCLEOTIDE SEQUENCE</scope>
    <source>
        <strain evidence="3">CBS 757.83</strain>
    </source>
</reference>